<evidence type="ECO:0000313" key="2">
    <source>
        <dbReference type="Proteomes" id="UP000294813"/>
    </source>
</evidence>
<dbReference type="Gene3D" id="3.40.109.40">
    <property type="match status" value="1"/>
</dbReference>
<name>A0A4R2RUZ5_9FIRM</name>
<sequence>MPMCRIPLTTVDKPEVRRYAGMASANDFPEVLLAEAIEEGLLMANGKATWQIFPYDPEQGMIVAPNLLTLQGQDIRKHLAQSTEVAVLAATIGGDIGQAIDRCFADGEYTKALLLDAVGTAAVETVADGANRLIEQEAARRGLAATWRYSPGYGDWDVTVQPELIVLAAGAAIGLTVTSHAMLKPRKSVTALIGLSPRKAAVTTLDNTMLGTPLQSMPTTASTKKGCTRNRCDICGRKDCLARKGSPS</sequence>
<reference evidence="1 2" key="1">
    <citation type="submission" date="2019-03" db="EMBL/GenBank/DDBJ databases">
        <title>Genomic Encyclopedia of Type Strains, Phase IV (KMG-IV): sequencing the most valuable type-strain genomes for metagenomic binning, comparative biology and taxonomic classification.</title>
        <authorList>
            <person name="Goeker M."/>
        </authorList>
    </citation>
    <scope>NUCLEOTIDE SEQUENCE [LARGE SCALE GENOMIC DNA]</scope>
    <source>
        <strain evidence="1 2">DSM 11170</strain>
    </source>
</reference>
<protein>
    <recommendedName>
        <fullName evidence="3">Cobalamin-dependent methionine synthase-like protein</fullName>
    </recommendedName>
</protein>
<comment type="caution">
    <text evidence="1">The sequence shown here is derived from an EMBL/GenBank/DDBJ whole genome shotgun (WGS) entry which is preliminary data.</text>
</comment>
<proteinExistence type="predicted"/>
<evidence type="ECO:0000313" key="1">
    <source>
        <dbReference type="EMBL" id="TCP68200.1"/>
    </source>
</evidence>
<dbReference type="AlphaFoldDB" id="A0A4R2RUZ5"/>
<organism evidence="1 2">
    <name type="scientific">Heliophilum fasciatum</name>
    <dbReference type="NCBI Taxonomy" id="35700"/>
    <lineage>
        <taxon>Bacteria</taxon>
        <taxon>Bacillati</taxon>
        <taxon>Bacillota</taxon>
        <taxon>Clostridia</taxon>
        <taxon>Eubacteriales</taxon>
        <taxon>Heliobacteriaceae</taxon>
        <taxon>Heliophilum</taxon>
    </lineage>
</organism>
<dbReference type="SUPFAM" id="SSF56507">
    <property type="entry name" value="Methionine synthase activation domain-like"/>
    <property type="match status" value="1"/>
</dbReference>
<gene>
    <name evidence="1" type="ORF">EDD73_104103</name>
</gene>
<dbReference type="GO" id="GO:0008705">
    <property type="term" value="F:methionine synthase activity"/>
    <property type="evidence" value="ECO:0007669"/>
    <property type="project" value="InterPro"/>
</dbReference>
<dbReference type="RefSeq" id="WP_131918228.1">
    <property type="nucleotide sequence ID" value="NZ_JAOQNU010000004.1"/>
</dbReference>
<accession>A0A4R2RUZ5</accession>
<evidence type="ECO:0008006" key="3">
    <source>
        <dbReference type="Google" id="ProtNLM"/>
    </source>
</evidence>
<dbReference type="OrthoDB" id="9816190at2"/>
<dbReference type="Proteomes" id="UP000294813">
    <property type="component" value="Unassembled WGS sequence"/>
</dbReference>
<dbReference type="EMBL" id="SLXT01000004">
    <property type="protein sequence ID" value="TCP68200.1"/>
    <property type="molecule type" value="Genomic_DNA"/>
</dbReference>
<dbReference type="InterPro" id="IPR037010">
    <property type="entry name" value="VitB12-dep_Met_synth_activ_sf"/>
</dbReference>
<keyword evidence="2" id="KW-1185">Reference proteome</keyword>